<sequence length="475" mass="51223">MLLKYFYDKKLAQASYMVGCQAKGEAVIVDPARDIAPYLEAAEAEGLEIVGALETHIHADYVSGAREMAERLNATLYLSDEGDENWKYAYLDGLPHQLVKDGDKFELGNLTFEVMHTPGHTPESISFLLTDGGAQADEPIGIFTGDFVFAGDIGRPDLLEKAAGIEGTSLAGAYEMFDSLERFKLLPDFLQVWPAHGAGSACGKSLGAVPSSTTGYEKRFNWALQYADKEQFARDLIDGQPEPPSYFAVMKHVNKVGPALVKELAPPEELTDAAEVKASIDKGMQVIDTRDYSQFAAGHLPGTVNIPFGGSFPNWAGWLVDYDRPLVLLVGEGQSLQEIITALQSVGIDSAEAVMQAETALAQSAENESFPEIEPEQAAEEMKKDHVAVLDVRNLSEYNEANIAGAKHLMLGTLPERLDEVPAGQTILVHCGSGLRSAIACSVLQANGIKDVVNLAGGYNAWAERVRPQTAASSS</sequence>
<reference evidence="4" key="1">
    <citation type="submission" date="2016-10" db="EMBL/GenBank/DDBJ databases">
        <authorList>
            <person name="de Groot N.N."/>
        </authorList>
    </citation>
    <scope>NUCLEOTIDE SEQUENCE [LARGE SCALE GENOMIC DNA]</scope>
    <source>
        <strain evidence="4">10nlg</strain>
    </source>
</reference>
<dbReference type="SMART" id="SM00450">
    <property type="entry name" value="RHOD"/>
    <property type="match status" value="2"/>
</dbReference>
<name>A0A1H9VIV5_9BACI</name>
<dbReference type="InterPro" id="IPR051682">
    <property type="entry name" value="Mito_Persulfide_Diox"/>
</dbReference>
<dbReference type="InterPro" id="IPR036873">
    <property type="entry name" value="Rhodanese-like_dom_sf"/>
</dbReference>
<dbReference type="RefSeq" id="WP_093073818.1">
    <property type="nucleotide sequence ID" value="NZ_FOGV01000021.1"/>
</dbReference>
<dbReference type="AlphaFoldDB" id="A0A1H9VIV5"/>
<dbReference type="GO" id="GO:0016787">
    <property type="term" value="F:hydrolase activity"/>
    <property type="evidence" value="ECO:0007669"/>
    <property type="project" value="UniProtKB-KW"/>
</dbReference>
<gene>
    <name evidence="3" type="ORF">SAMN05444126_1218</name>
</gene>
<dbReference type="SUPFAM" id="SSF56281">
    <property type="entry name" value="Metallo-hydrolase/oxidoreductase"/>
    <property type="match status" value="1"/>
</dbReference>
<feature type="domain" description="Rhodanese" evidence="2">
    <location>
        <begin position="280"/>
        <end position="309"/>
    </location>
</feature>
<feature type="domain" description="Rhodanese" evidence="2">
    <location>
        <begin position="383"/>
        <end position="471"/>
    </location>
</feature>
<dbReference type="OrthoDB" id="9784009at2"/>
<dbReference type="GO" id="GO:0070813">
    <property type="term" value="P:hydrogen sulfide metabolic process"/>
    <property type="evidence" value="ECO:0007669"/>
    <property type="project" value="TreeGrafter"/>
</dbReference>
<dbReference type="InterPro" id="IPR001279">
    <property type="entry name" value="Metallo-B-lactamas"/>
</dbReference>
<dbReference type="STRING" id="1464123.SAMN05444126_1218"/>
<dbReference type="Gene3D" id="3.60.15.10">
    <property type="entry name" value="Ribonuclease Z/Hydroxyacylglutathione hydrolase-like"/>
    <property type="match status" value="1"/>
</dbReference>
<dbReference type="FunFam" id="3.40.250.10:FF:000049">
    <property type="entry name" value="Phage shock protein E"/>
    <property type="match status" value="1"/>
</dbReference>
<keyword evidence="4" id="KW-1185">Reference proteome</keyword>
<organism evidence="3 4">
    <name type="scientific">Salisediminibacterium halotolerans</name>
    <dbReference type="NCBI Taxonomy" id="517425"/>
    <lineage>
        <taxon>Bacteria</taxon>
        <taxon>Bacillati</taxon>
        <taxon>Bacillota</taxon>
        <taxon>Bacilli</taxon>
        <taxon>Bacillales</taxon>
        <taxon>Bacillaceae</taxon>
        <taxon>Salisediminibacterium</taxon>
    </lineage>
</organism>
<proteinExistence type="predicted"/>
<dbReference type="GO" id="GO:0006749">
    <property type="term" value="P:glutathione metabolic process"/>
    <property type="evidence" value="ECO:0007669"/>
    <property type="project" value="InterPro"/>
</dbReference>
<dbReference type="PANTHER" id="PTHR43084:SF1">
    <property type="entry name" value="PERSULFIDE DIOXYGENASE ETHE1, MITOCHONDRIAL"/>
    <property type="match status" value="1"/>
</dbReference>
<dbReference type="Gene3D" id="3.40.250.10">
    <property type="entry name" value="Rhodanese-like domain"/>
    <property type="match status" value="2"/>
</dbReference>
<dbReference type="GO" id="GO:0046872">
    <property type="term" value="F:metal ion binding"/>
    <property type="evidence" value="ECO:0007669"/>
    <property type="project" value="UniProtKB-KW"/>
</dbReference>
<dbReference type="Proteomes" id="UP000199318">
    <property type="component" value="Unassembled WGS sequence"/>
</dbReference>
<dbReference type="GO" id="GO:0050313">
    <property type="term" value="F:sulfur dioxygenase activity"/>
    <property type="evidence" value="ECO:0007669"/>
    <property type="project" value="InterPro"/>
</dbReference>
<dbReference type="Pfam" id="PF00581">
    <property type="entry name" value="Rhodanese"/>
    <property type="match status" value="2"/>
</dbReference>
<evidence type="ECO:0000313" key="3">
    <source>
        <dbReference type="EMBL" id="SES21474.1"/>
    </source>
</evidence>
<comment type="caution">
    <text evidence="3">The sequence shown here is derived from an EMBL/GenBank/DDBJ whole genome shotgun (WGS) entry which is preliminary data.</text>
</comment>
<dbReference type="PANTHER" id="PTHR43084">
    <property type="entry name" value="PERSULFIDE DIOXYGENASE ETHE1"/>
    <property type="match status" value="1"/>
</dbReference>
<dbReference type="SMART" id="SM00849">
    <property type="entry name" value="Lactamase_B"/>
    <property type="match status" value="1"/>
</dbReference>
<dbReference type="InterPro" id="IPR044528">
    <property type="entry name" value="POD-like_MBL-fold"/>
</dbReference>
<dbReference type="SUPFAM" id="SSF52821">
    <property type="entry name" value="Rhodanese/Cell cycle control phosphatase"/>
    <property type="match status" value="2"/>
</dbReference>
<accession>A0A1H9VIV5</accession>
<dbReference type="FunFam" id="3.60.15.10:FF:000030">
    <property type="entry name" value="Metallo-beta-lactamase family protein"/>
    <property type="match status" value="1"/>
</dbReference>
<dbReference type="CDD" id="cd00158">
    <property type="entry name" value="RHOD"/>
    <property type="match status" value="1"/>
</dbReference>
<evidence type="ECO:0000259" key="2">
    <source>
        <dbReference type="PROSITE" id="PS50206"/>
    </source>
</evidence>
<dbReference type="Pfam" id="PF00753">
    <property type="entry name" value="Lactamase_B"/>
    <property type="match status" value="1"/>
</dbReference>
<dbReference type="InterPro" id="IPR001763">
    <property type="entry name" value="Rhodanese-like_dom"/>
</dbReference>
<dbReference type="CDD" id="cd07724">
    <property type="entry name" value="POD-like_MBL-fold"/>
    <property type="match status" value="1"/>
</dbReference>
<keyword evidence="3" id="KW-0378">Hydrolase</keyword>
<evidence type="ECO:0000256" key="1">
    <source>
        <dbReference type="ARBA" id="ARBA00022723"/>
    </source>
</evidence>
<keyword evidence="1" id="KW-0479">Metal-binding</keyword>
<dbReference type="PROSITE" id="PS50206">
    <property type="entry name" value="RHODANESE_3"/>
    <property type="match status" value="2"/>
</dbReference>
<dbReference type="EMBL" id="FOGV01000021">
    <property type="protein sequence ID" value="SES21474.1"/>
    <property type="molecule type" value="Genomic_DNA"/>
</dbReference>
<dbReference type="InterPro" id="IPR036866">
    <property type="entry name" value="RibonucZ/Hydroxyglut_hydro"/>
</dbReference>
<protein>
    <submittedName>
        <fullName evidence="3">Hydroxyacylglutathione hydrolase</fullName>
    </submittedName>
</protein>
<evidence type="ECO:0000313" key="4">
    <source>
        <dbReference type="Proteomes" id="UP000199318"/>
    </source>
</evidence>